<feature type="binding site" evidence="8">
    <location>
        <position position="119"/>
    </location>
    <ligand>
        <name>Ca(2+)</name>
        <dbReference type="ChEBI" id="CHEBI:29108"/>
        <label>2</label>
    </ligand>
</feature>
<feature type="binding site" evidence="8">
    <location>
        <position position="124"/>
    </location>
    <ligand>
        <name>Ca(2+)</name>
        <dbReference type="ChEBI" id="CHEBI:29108"/>
        <label>2</label>
    </ligand>
</feature>
<accession>A0A8J5VL39</accession>
<reference evidence="12" key="2">
    <citation type="submission" date="2021-02" db="EMBL/GenBank/DDBJ databases">
        <authorList>
            <person name="Kimball J.A."/>
            <person name="Haas M.W."/>
            <person name="Macchietto M."/>
            <person name="Kono T."/>
            <person name="Duquette J."/>
            <person name="Shao M."/>
        </authorList>
    </citation>
    <scope>NUCLEOTIDE SEQUENCE</scope>
    <source>
        <tissue evidence="12">Fresh leaf tissue</tissue>
    </source>
</reference>
<dbReference type="Proteomes" id="UP000729402">
    <property type="component" value="Unassembled WGS sequence"/>
</dbReference>
<dbReference type="Pfam" id="PF00141">
    <property type="entry name" value="peroxidase"/>
    <property type="match status" value="1"/>
</dbReference>
<evidence type="ECO:0000313" key="12">
    <source>
        <dbReference type="EMBL" id="KAG8075647.1"/>
    </source>
</evidence>
<dbReference type="InterPro" id="IPR002016">
    <property type="entry name" value="Haem_peroxidase"/>
</dbReference>
<keyword evidence="13" id="KW-1185">Reference proteome</keyword>
<keyword evidence="7" id="KW-0376">Hydrogen peroxide</keyword>
<evidence type="ECO:0000256" key="2">
    <source>
        <dbReference type="ARBA" id="ARBA00022559"/>
    </source>
</evidence>
<dbReference type="PANTHER" id="PTHR31388">
    <property type="entry name" value="PEROXIDASE 72-RELATED"/>
    <property type="match status" value="1"/>
</dbReference>
<keyword evidence="6" id="KW-0408">Iron</keyword>
<sequence>MAFIRGTVFASVALLLVVVASVAEGHRPELTERDVIDASILLQNPWGSNDERDIEPNKSIDSFDVIDNMKSELEQLPDNRLLDHVDNQDGEAIDPYFAAQLQHLCDQNDKRSVPFDERTPMKFDNAYYQDLLNKRGLLTSDQTLYTPNTWADELVNIYANNQEAFFADFKISMVNMGNMSPPDWMPAEVRLKCSVPNY</sequence>
<evidence type="ECO:0000256" key="10">
    <source>
        <dbReference type="SAM" id="SignalP"/>
    </source>
</evidence>
<evidence type="ECO:0000256" key="6">
    <source>
        <dbReference type="ARBA" id="ARBA00023004"/>
    </source>
</evidence>
<reference evidence="12" key="1">
    <citation type="journal article" date="2021" name="bioRxiv">
        <title>Whole Genome Assembly and Annotation of Northern Wild Rice, Zizania palustris L., Supports a Whole Genome Duplication in the Zizania Genus.</title>
        <authorList>
            <person name="Haas M."/>
            <person name="Kono T."/>
            <person name="Macchietto M."/>
            <person name="Millas R."/>
            <person name="McGilp L."/>
            <person name="Shao M."/>
            <person name="Duquette J."/>
            <person name="Hirsch C.N."/>
            <person name="Kimball J."/>
        </authorList>
    </citation>
    <scope>NUCLEOTIDE SEQUENCE</scope>
    <source>
        <tissue evidence="12">Fresh leaf tissue</tissue>
    </source>
</reference>
<feature type="signal peptide" evidence="10">
    <location>
        <begin position="1"/>
        <end position="25"/>
    </location>
</feature>
<keyword evidence="8" id="KW-0106">Calcium</keyword>
<keyword evidence="5" id="KW-0560">Oxidoreductase</keyword>
<comment type="similarity">
    <text evidence="9">Belongs to the peroxidase family.</text>
</comment>
<feature type="domain" description="Plant heme peroxidase family profile" evidence="11">
    <location>
        <begin position="79"/>
        <end position="197"/>
    </location>
</feature>
<evidence type="ECO:0000259" key="11">
    <source>
        <dbReference type="PROSITE" id="PS50873"/>
    </source>
</evidence>
<evidence type="ECO:0000256" key="3">
    <source>
        <dbReference type="ARBA" id="ARBA00022617"/>
    </source>
</evidence>
<keyword evidence="4 8" id="KW-0479">Metal-binding</keyword>
<keyword evidence="10" id="KW-0732">Signal</keyword>
<dbReference type="InterPro" id="IPR000823">
    <property type="entry name" value="Peroxidase_pln"/>
</dbReference>
<dbReference type="GO" id="GO:0004601">
    <property type="term" value="F:peroxidase activity"/>
    <property type="evidence" value="ECO:0007669"/>
    <property type="project" value="UniProtKB-KW"/>
</dbReference>
<dbReference type="GO" id="GO:0020037">
    <property type="term" value="F:heme binding"/>
    <property type="evidence" value="ECO:0007669"/>
    <property type="project" value="InterPro"/>
</dbReference>
<gene>
    <name evidence="12" type="ORF">GUJ93_ZPchr0006g45842</name>
</gene>
<dbReference type="PANTHER" id="PTHR31388:SF19">
    <property type="entry name" value="OS06G0521900 PROTEIN"/>
    <property type="match status" value="1"/>
</dbReference>
<evidence type="ECO:0000256" key="4">
    <source>
        <dbReference type="ARBA" id="ARBA00022723"/>
    </source>
</evidence>
<feature type="chain" id="PRO_5035183271" description="Plant heme peroxidase family profile domain-containing protein" evidence="10">
    <location>
        <begin position="26"/>
        <end position="198"/>
    </location>
</feature>
<keyword evidence="2" id="KW-0575">Peroxidase</keyword>
<dbReference type="PROSITE" id="PS50873">
    <property type="entry name" value="PEROXIDASE_4"/>
    <property type="match status" value="1"/>
</dbReference>
<organism evidence="12 13">
    <name type="scientific">Zizania palustris</name>
    <name type="common">Northern wild rice</name>
    <dbReference type="NCBI Taxonomy" id="103762"/>
    <lineage>
        <taxon>Eukaryota</taxon>
        <taxon>Viridiplantae</taxon>
        <taxon>Streptophyta</taxon>
        <taxon>Embryophyta</taxon>
        <taxon>Tracheophyta</taxon>
        <taxon>Spermatophyta</taxon>
        <taxon>Magnoliopsida</taxon>
        <taxon>Liliopsida</taxon>
        <taxon>Poales</taxon>
        <taxon>Poaceae</taxon>
        <taxon>BOP clade</taxon>
        <taxon>Oryzoideae</taxon>
        <taxon>Oryzeae</taxon>
        <taxon>Zizaniinae</taxon>
        <taxon>Zizania</taxon>
    </lineage>
</organism>
<evidence type="ECO:0000256" key="5">
    <source>
        <dbReference type="ARBA" id="ARBA00023002"/>
    </source>
</evidence>
<keyword evidence="3" id="KW-0349">Heme</keyword>
<dbReference type="GO" id="GO:0046872">
    <property type="term" value="F:metal ion binding"/>
    <property type="evidence" value="ECO:0007669"/>
    <property type="project" value="UniProtKB-KW"/>
</dbReference>
<protein>
    <recommendedName>
        <fullName evidence="11">Plant heme peroxidase family profile domain-containing protein</fullName>
    </recommendedName>
</protein>
<dbReference type="GO" id="GO:0042744">
    <property type="term" value="P:hydrogen peroxide catabolic process"/>
    <property type="evidence" value="ECO:0007669"/>
    <property type="project" value="UniProtKB-KW"/>
</dbReference>
<comment type="caution">
    <text evidence="12">The sequence shown here is derived from an EMBL/GenBank/DDBJ whole genome shotgun (WGS) entry which is preliminary data.</text>
</comment>
<evidence type="ECO:0000256" key="7">
    <source>
        <dbReference type="ARBA" id="ARBA00023324"/>
    </source>
</evidence>
<evidence type="ECO:0000256" key="8">
    <source>
        <dbReference type="PIRSR" id="PIRSR600823-3"/>
    </source>
</evidence>
<feature type="binding site" evidence="8">
    <location>
        <position position="116"/>
    </location>
    <ligand>
        <name>Ca(2+)</name>
        <dbReference type="ChEBI" id="CHEBI:29108"/>
        <label>2</label>
    </ligand>
</feature>
<dbReference type="GO" id="GO:0006979">
    <property type="term" value="P:response to oxidative stress"/>
    <property type="evidence" value="ECO:0007669"/>
    <property type="project" value="InterPro"/>
</dbReference>
<dbReference type="OrthoDB" id="679619at2759"/>
<comment type="cofactor">
    <cofactor evidence="1">
        <name>heme b</name>
        <dbReference type="ChEBI" id="CHEBI:60344"/>
    </cofactor>
</comment>
<proteinExistence type="inferred from homology"/>
<comment type="cofactor">
    <cofactor evidence="8">
        <name>Ca(2+)</name>
        <dbReference type="ChEBI" id="CHEBI:29108"/>
    </cofactor>
    <text evidence="8">Binds 2 calcium ions per subunit.</text>
</comment>
<evidence type="ECO:0000313" key="13">
    <source>
        <dbReference type="Proteomes" id="UP000729402"/>
    </source>
</evidence>
<evidence type="ECO:0000256" key="1">
    <source>
        <dbReference type="ARBA" id="ARBA00001970"/>
    </source>
</evidence>
<name>A0A8J5VL39_ZIZPA</name>
<dbReference type="AlphaFoldDB" id="A0A8J5VL39"/>
<evidence type="ECO:0000256" key="9">
    <source>
        <dbReference type="RuleBase" id="RU004241"/>
    </source>
</evidence>
<dbReference type="EMBL" id="JAAALK010000283">
    <property type="protein sequence ID" value="KAG8075647.1"/>
    <property type="molecule type" value="Genomic_DNA"/>
</dbReference>